<proteinExistence type="inferred from homology"/>
<dbReference type="NCBIfam" id="NF011470">
    <property type="entry name" value="PRK14887.1"/>
    <property type="match status" value="1"/>
</dbReference>
<dbReference type="KEGG" id="flt:Sv326_0117"/>
<dbReference type="AlphaFoldDB" id="A0A7D5XGZ5"/>
<sequence>MKATLEIGFESPSIARKALNSLKQEASFKKRSNAHIKIEGRKLLISIEAEEFPALRATLSSYLRLLSVVFSLLNLTKKEV</sequence>
<reference evidence="3" key="1">
    <citation type="submission" date="2020-07" db="EMBL/GenBank/DDBJ databases">
        <title>Metabolic diversity and evolutionary history of the archaeal phylum ###Micrarchaeota### uncovered from a freshwater lake metagenome.</title>
        <authorList>
            <person name="Kadnikov V.V."/>
            <person name="Savvichev A.S."/>
            <person name="Mardanov A.V."/>
            <person name="Beletsky A.V."/>
            <person name="Chupakov A.V."/>
            <person name="Kokryatskaya N.M."/>
            <person name="Pimenov N.V."/>
            <person name="Ravin N.V."/>
        </authorList>
    </citation>
    <scope>NUCLEOTIDE SEQUENCE [LARGE SCALE GENOMIC DNA]</scope>
</reference>
<dbReference type="Pfam" id="PF09341">
    <property type="entry name" value="Pcc1"/>
    <property type="match status" value="1"/>
</dbReference>
<gene>
    <name evidence="2" type="ORF">Sv326_0117</name>
</gene>
<dbReference type="EMBL" id="CP058998">
    <property type="protein sequence ID" value="QLJ52292.1"/>
    <property type="molecule type" value="Genomic_DNA"/>
</dbReference>
<evidence type="ECO:0000313" key="2">
    <source>
        <dbReference type="EMBL" id="QLJ52292.1"/>
    </source>
</evidence>
<dbReference type="InterPro" id="IPR015419">
    <property type="entry name" value="CTAG/Pcc1"/>
</dbReference>
<evidence type="ECO:0000256" key="1">
    <source>
        <dbReference type="ARBA" id="ARBA00007073"/>
    </source>
</evidence>
<accession>A0A7D5XGZ5</accession>
<organism evidence="2 3">
    <name type="scientific">Fermentimicrarchaeum limneticum</name>
    <dbReference type="NCBI Taxonomy" id="2795018"/>
    <lineage>
        <taxon>Archaea</taxon>
        <taxon>Candidatus Micrarchaeota</taxon>
        <taxon>Candidatus Fermentimicrarchaeales</taxon>
        <taxon>Candidatus Fermentimicrarchaeaceae</taxon>
        <taxon>Candidatus Fermentimicrarchaeum</taxon>
    </lineage>
</organism>
<comment type="similarity">
    <text evidence="1">Belongs to the CTAG/PCC1 family.</text>
</comment>
<dbReference type="Gene3D" id="3.30.310.50">
    <property type="entry name" value="Alpha-D-phosphohexomutase, C-terminal domain"/>
    <property type="match status" value="1"/>
</dbReference>
<evidence type="ECO:0008006" key="4">
    <source>
        <dbReference type="Google" id="ProtNLM"/>
    </source>
</evidence>
<name>A0A7D5XGZ5_FERL1</name>
<protein>
    <recommendedName>
        <fullName evidence="4">Transcription factor Pcc1</fullName>
    </recommendedName>
</protein>
<evidence type="ECO:0000313" key="3">
    <source>
        <dbReference type="Proteomes" id="UP000510821"/>
    </source>
</evidence>
<dbReference type="Proteomes" id="UP000510821">
    <property type="component" value="Chromosome"/>
</dbReference>